<dbReference type="InterPro" id="IPR036565">
    <property type="entry name" value="Mur-like_cat_sf"/>
</dbReference>
<accession>A0A429X0G9</accession>
<dbReference type="EMBL" id="QYTW02000050">
    <property type="protein sequence ID" value="RST56956.1"/>
    <property type="molecule type" value="Genomic_DNA"/>
</dbReference>
<comment type="caution">
    <text evidence="5">The sequence shown here is derived from an EMBL/GenBank/DDBJ whole genome shotgun (WGS) entry which is preliminary data.</text>
</comment>
<reference evidence="5 6" key="1">
    <citation type="submission" date="2018-12" db="EMBL/GenBank/DDBJ databases">
        <authorList>
            <person name="Sun L."/>
            <person name="Chen Z."/>
        </authorList>
    </citation>
    <scope>NUCLEOTIDE SEQUENCE [LARGE SCALE GENOMIC DNA]</scope>
    <source>
        <strain evidence="5 6">LMG 29736</strain>
    </source>
</reference>
<keyword evidence="2" id="KW-0547">Nucleotide-binding</keyword>
<dbReference type="SUPFAM" id="SSF53244">
    <property type="entry name" value="MurD-like peptide ligases, peptide-binding domain"/>
    <property type="match status" value="1"/>
</dbReference>
<dbReference type="RefSeq" id="WP_120119511.1">
    <property type="nucleotide sequence ID" value="NZ_QYTW02000050.1"/>
</dbReference>
<sequence length="729" mass="82021">MTAGFTYEELREMLDGYYFTDISLIRPIIDFEIDPTHLSKKEGNCFISISNKRWNEVHRRNTNWKDGNDKILQFYQNCDLIITEEPIQQLKNDVPQLIVKDSYKVMKLLAQAGREKMQNPVIGITGSVGKSSTRLMFEHLLQDDHSIVATRGNHNTQTGVPLYGAKLCQNPDVGILEISLNALNNRGNQSLTIRPNICIVTSIGEAHLSTLHSLETVAQFKARIFDGLEANGLAIINKDILPKAFQILLKRAAKRTGRIKTYSLKSDAADLYLKKIVHSKYKSTIVFHYKNKDYQFDMQMPSEGSIVNSLGAFLCLAEMGFEVDALLSKMFHFQSLDRVMELKQLTTSDNRNIDIIDDSHNAAIPSMMNAIETFKAKQSFYRGNKILILGQVADLGDQSSRLHEGLIPHVLSSGADFVFGHGHYMRKVIQKLPAHMVGGWFDNALNLSKHVPFYCTDDSLIVLKGSVSGSDFRKISHLLPLQIKRSKQALKDFSPNSIAEVLQPMWGAAGHDLKSKQEIFSIGYPSSQSIEGIAPVLLLMILLKKGIQFHEVTYLKNWPTNNGESIGNKPFETGEKFSHRELVEELIQTQHPSAIFELVNIYCGSRGSAMEEILKASQSLKITPAATLNLSGRYRVKEQQAFNLHDLFIVGEQLFEFQSYLPTLFVIDGSEVKGIVLGNVRYSCIAFVGNIMICMIGMRSRNKLLHLLSQSLHNLKSNPILQRDETVEK</sequence>
<proteinExistence type="predicted"/>
<keyword evidence="3" id="KW-0067">ATP-binding</keyword>
<dbReference type="SUPFAM" id="SSF53623">
    <property type="entry name" value="MurD-like peptide ligases, catalytic domain"/>
    <property type="match status" value="1"/>
</dbReference>
<evidence type="ECO:0000313" key="6">
    <source>
        <dbReference type="Proteomes" id="UP000287296"/>
    </source>
</evidence>
<dbReference type="InterPro" id="IPR013221">
    <property type="entry name" value="Mur_ligase_cen"/>
</dbReference>
<protein>
    <submittedName>
        <fullName evidence="5">UDP-N-acetylmuramoyl-tripeptide--D-alanyl-D-alanine ligase</fullName>
    </submittedName>
</protein>
<gene>
    <name evidence="5" type="ORF">D5F11_025375</name>
</gene>
<evidence type="ECO:0000256" key="1">
    <source>
        <dbReference type="ARBA" id="ARBA00022598"/>
    </source>
</evidence>
<dbReference type="PANTHER" id="PTHR43024:SF1">
    <property type="entry name" value="UDP-N-ACETYLMURAMOYL-TRIPEPTIDE--D-ALANYL-D-ALANINE LIGASE"/>
    <property type="match status" value="1"/>
</dbReference>
<evidence type="ECO:0000256" key="2">
    <source>
        <dbReference type="ARBA" id="ARBA00022741"/>
    </source>
</evidence>
<evidence type="ECO:0000259" key="4">
    <source>
        <dbReference type="Pfam" id="PF08245"/>
    </source>
</evidence>
<feature type="domain" description="Mur ligase central" evidence="4">
    <location>
        <begin position="124"/>
        <end position="315"/>
    </location>
</feature>
<dbReference type="Proteomes" id="UP000287296">
    <property type="component" value="Unassembled WGS sequence"/>
</dbReference>
<dbReference type="GO" id="GO:0016881">
    <property type="term" value="F:acid-amino acid ligase activity"/>
    <property type="evidence" value="ECO:0007669"/>
    <property type="project" value="InterPro"/>
</dbReference>
<dbReference type="OrthoDB" id="9801978at2"/>
<keyword evidence="1 5" id="KW-0436">Ligase</keyword>
<evidence type="ECO:0000313" key="5">
    <source>
        <dbReference type="EMBL" id="RST56956.1"/>
    </source>
</evidence>
<dbReference type="InterPro" id="IPR051046">
    <property type="entry name" value="MurCDEF_CellWall_CoF430Synth"/>
</dbReference>
<dbReference type="Pfam" id="PF08245">
    <property type="entry name" value="Mur_ligase_M"/>
    <property type="match status" value="1"/>
</dbReference>
<dbReference type="Gene3D" id="3.40.1190.10">
    <property type="entry name" value="Mur-like, catalytic domain"/>
    <property type="match status" value="1"/>
</dbReference>
<dbReference type="GO" id="GO:0005524">
    <property type="term" value="F:ATP binding"/>
    <property type="evidence" value="ECO:0007669"/>
    <property type="project" value="UniProtKB-KW"/>
</dbReference>
<name>A0A429X0G9_SIMTE</name>
<evidence type="ECO:0000256" key="3">
    <source>
        <dbReference type="ARBA" id="ARBA00022840"/>
    </source>
</evidence>
<dbReference type="Gene3D" id="3.90.190.20">
    <property type="entry name" value="Mur ligase, C-terminal domain"/>
    <property type="match status" value="1"/>
</dbReference>
<dbReference type="PANTHER" id="PTHR43024">
    <property type="entry name" value="UDP-N-ACETYLMURAMOYL-TRIPEPTIDE--D-ALANYL-D-ALANINE LIGASE"/>
    <property type="match status" value="1"/>
</dbReference>
<dbReference type="InterPro" id="IPR036615">
    <property type="entry name" value="Mur_ligase_C_dom_sf"/>
</dbReference>
<organism evidence="5 6">
    <name type="scientific">Siminovitchia terrae</name>
    <name type="common">Bacillus terrae</name>
    <dbReference type="NCBI Taxonomy" id="1914933"/>
    <lineage>
        <taxon>Bacteria</taxon>
        <taxon>Bacillati</taxon>
        <taxon>Bacillota</taxon>
        <taxon>Bacilli</taxon>
        <taxon>Bacillales</taxon>
        <taxon>Bacillaceae</taxon>
        <taxon>Siminovitchia</taxon>
    </lineage>
</organism>
<dbReference type="AlphaFoldDB" id="A0A429X0G9"/>